<feature type="non-terminal residue" evidence="1">
    <location>
        <position position="31"/>
    </location>
</feature>
<protein>
    <submittedName>
        <fullName evidence="1">Uncharacterized protein</fullName>
    </submittedName>
</protein>
<feature type="non-terminal residue" evidence="1">
    <location>
        <position position="1"/>
    </location>
</feature>
<evidence type="ECO:0000313" key="1">
    <source>
        <dbReference type="EMBL" id="GFH28938.1"/>
    </source>
</evidence>
<evidence type="ECO:0000313" key="2">
    <source>
        <dbReference type="Proteomes" id="UP000485058"/>
    </source>
</evidence>
<sequence>MQVNEVYSGKVTDKERVEAVGDVFSVGDELK</sequence>
<gene>
    <name evidence="1" type="ORF">HaLaN_27508</name>
</gene>
<accession>A0A6A0A8Q4</accession>
<comment type="caution">
    <text evidence="1">The sequence shown here is derived from an EMBL/GenBank/DDBJ whole genome shotgun (WGS) entry which is preliminary data.</text>
</comment>
<reference evidence="1 2" key="1">
    <citation type="submission" date="2020-02" db="EMBL/GenBank/DDBJ databases">
        <title>Draft genome sequence of Haematococcus lacustris strain NIES-144.</title>
        <authorList>
            <person name="Morimoto D."/>
            <person name="Nakagawa S."/>
            <person name="Yoshida T."/>
            <person name="Sawayama S."/>
        </authorList>
    </citation>
    <scope>NUCLEOTIDE SEQUENCE [LARGE SCALE GENOMIC DNA]</scope>
    <source>
        <strain evidence="1 2">NIES-144</strain>
    </source>
</reference>
<name>A0A6A0A8Q4_HAELA</name>
<proteinExistence type="predicted"/>
<dbReference type="Proteomes" id="UP000485058">
    <property type="component" value="Unassembled WGS sequence"/>
</dbReference>
<dbReference type="EMBL" id="BLLF01004110">
    <property type="protein sequence ID" value="GFH28938.1"/>
    <property type="molecule type" value="Genomic_DNA"/>
</dbReference>
<keyword evidence="2" id="KW-1185">Reference proteome</keyword>
<organism evidence="1 2">
    <name type="scientific">Haematococcus lacustris</name>
    <name type="common">Green alga</name>
    <name type="synonym">Haematococcus pluvialis</name>
    <dbReference type="NCBI Taxonomy" id="44745"/>
    <lineage>
        <taxon>Eukaryota</taxon>
        <taxon>Viridiplantae</taxon>
        <taxon>Chlorophyta</taxon>
        <taxon>core chlorophytes</taxon>
        <taxon>Chlorophyceae</taxon>
        <taxon>CS clade</taxon>
        <taxon>Chlamydomonadales</taxon>
        <taxon>Haematococcaceae</taxon>
        <taxon>Haematococcus</taxon>
    </lineage>
</organism>
<dbReference type="AlphaFoldDB" id="A0A6A0A8Q4"/>